<evidence type="ECO:0000256" key="1">
    <source>
        <dbReference type="ARBA" id="ARBA00022741"/>
    </source>
</evidence>
<dbReference type="PROSITE" id="PS51194">
    <property type="entry name" value="HELICASE_CTER"/>
    <property type="match status" value="1"/>
</dbReference>
<keyword evidence="4 6" id="KW-0067">ATP-binding</keyword>
<dbReference type="Pfam" id="PF00270">
    <property type="entry name" value="DEAD"/>
    <property type="match status" value="2"/>
</dbReference>
<feature type="domain" description="Helicase ATP-binding" evidence="8">
    <location>
        <begin position="48"/>
        <end position="223"/>
    </location>
</feature>
<dbReference type="InterPro" id="IPR000629">
    <property type="entry name" value="RNA-helicase_DEAD-box_CS"/>
</dbReference>
<sequence>MEETTMEDKSINPRKKFKYLKDQVSAATLEAVKGMGFKIMTDIQAEVLPAALDEADVVATAKTGSGKTLAFLIPAVETVIKCMEKQIQGTCCIIISPTRELAIQTYSVLQELVIHHGNITSALVIGGENRKKQSLELSTGVHIVVATPGRLFDHMRTKEFDYRNVCCLVLDEADKIFQYGFEEDLKQIINRLPKHRQTMLFSATQSERTDALIKSAMKEKVHNINTDEDNLRATVEGLKQGYAVCETEYRLWWLHKLLKKTRNSKIMVFFSSCKSVEFHHEFFSKYCEAPVLCIHAEVLPAALDEADVVATAKTGSGKTLAFLIPAVETVIKCMEKQIQGTCCIIISPTRELAIQTYSVLQELVIHHGNITSALVIGGENRKKQSLELSTGVHIVVATPGRLFDHMRTKEFDYRNVCCLVLDEADKIFQYGFEEDLKQIINRLPKHRQTMLFSATQSERTDALIKSAMKEKVHNINTDEDNLRATVEGLKQGYAVCETEYRLWWLHKLLKKTRNSKIMVFFSSCKSVEFHHEFFSKYCEAPVLCIHGKMSQSDRTDVISNFYNAEKVALFCTDLAARGLDIPAVDWIVQFDPPSDANEYIHRVGRTARGMGAEGNAVMLLRPDEIEFVSYLKESKIFLDKYESWDKFSNLQPKLDAAMSDPQFLELAVEAFQGYMRAFEVKKLKHIFNLITMDVDAVARSFGLKERPDVDVRIGFSKKHRPRKRMAAKLAEQSTENIKRIK</sequence>
<dbReference type="SMART" id="SM00487">
    <property type="entry name" value="DEXDc"/>
    <property type="match status" value="2"/>
</dbReference>
<dbReference type="PROSITE" id="PS51192">
    <property type="entry name" value="HELICASE_ATP_BIND_1"/>
    <property type="match status" value="2"/>
</dbReference>
<evidence type="ECO:0000256" key="4">
    <source>
        <dbReference type="ARBA" id="ARBA00022840"/>
    </source>
</evidence>
<comment type="similarity">
    <text evidence="6">Belongs to the DEAD box helicase family.</text>
</comment>
<evidence type="ECO:0000259" key="9">
    <source>
        <dbReference type="PROSITE" id="PS51194"/>
    </source>
</evidence>
<dbReference type="SMART" id="SM01178">
    <property type="entry name" value="DUF4217"/>
    <property type="match status" value="1"/>
</dbReference>
<dbReference type="Pfam" id="PF00271">
    <property type="entry name" value="Helicase_C"/>
    <property type="match status" value="1"/>
</dbReference>
<dbReference type="GO" id="GO:0003723">
    <property type="term" value="F:RNA binding"/>
    <property type="evidence" value="ECO:0007669"/>
    <property type="project" value="UniProtKB-UniRule"/>
</dbReference>
<dbReference type="SUPFAM" id="SSF52540">
    <property type="entry name" value="P-loop containing nucleoside triphosphate hydrolases"/>
    <property type="match status" value="3"/>
</dbReference>
<dbReference type="AlphaFoldDB" id="A0A2A4J8M1"/>
<dbReference type="PROSITE" id="PS00039">
    <property type="entry name" value="DEAD_ATP_HELICASE"/>
    <property type="match status" value="2"/>
</dbReference>
<keyword evidence="2 6" id="KW-0378">Hydrolase</keyword>
<dbReference type="InterPro" id="IPR025313">
    <property type="entry name" value="SPB4-like_CTE"/>
</dbReference>
<comment type="domain">
    <text evidence="7">The Q motif is unique to and characteristic of the DEAD box family of RNA helicases and controls ATP binding and hydrolysis.</text>
</comment>
<evidence type="ECO:0000256" key="2">
    <source>
        <dbReference type="ARBA" id="ARBA00022801"/>
    </source>
</evidence>
<dbReference type="GO" id="GO:0005524">
    <property type="term" value="F:ATP binding"/>
    <property type="evidence" value="ECO:0007669"/>
    <property type="project" value="UniProtKB-UniRule"/>
</dbReference>
<comment type="function">
    <text evidence="7">RNA helicase.</text>
</comment>
<evidence type="ECO:0000256" key="6">
    <source>
        <dbReference type="RuleBase" id="RU000492"/>
    </source>
</evidence>
<evidence type="ECO:0000256" key="5">
    <source>
        <dbReference type="ARBA" id="ARBA00022884"/>
    </source>
</evidence>
<dbReference type="InterPro" id="IPR014001">
    <property type="entry name" value="Helicase_ATP-bd"/>
</dbReference>
<organism evidence="10">
    <name type="scientific">Heliothis virescens</name>
    <name type="common">Tobacco budworm moth</name>
    <dbReference type="NCBI Taxonomy" id="7102"/>
    <lineage>
        <taxon>Eukaryota</taxon>
        <taxon>Metazoa</taxon>
        <taxon>Ecdysozoa</taxon>
        <taxon>Arthropoda</taxon>
        <taxon>Hexapoda</taxon>
        <taxon>Insecta</taxon>
        <taxon>Pterygota</taxon>
        <taxon>Neoptera</taxon>
        <taxon>Endopterygota</taxon>
        <taxon>Lepidoptera</taxon>
        <taxon>Glossata</taxon>
        <taxon>Ditrysia</taxon>
        <taxon>Noctuoidea</taxon>
        <taxon>Noctuidae</taxon>
        <taxon>Heliothinae</taxon>
        <taxon>Heliothis</taxon>
    </lineage>
</organism>
<dbReference type="GO" id="GO:0016887">
    <property type="term" value="F:ATP hydrolysis activity"/>
    <property type="evidence" value="ECO:0007669"/>
    <property type="project" value="RHEA"/>
</dbReference>
<dbReference type="CDD" id="cd18787">
    <property type="entry name" value="SF2_C_DEAD"/>
    <property type="match status" value="1"/>
</dbReference>
<feature type="domain" description="Helicase C-terminal" evidence="9">
    <location>
        <begin position="488"/>
        <end position="658"/>
    </location>
</feature>
<keyword evidence="1 6" id="KW-0547">Nucleotide-binding</keyword>
<accession>A0A2A4J8M1</accession>
<dbReference type="InterPro" id="IPR027417">
    <property type="entry name" value="P-loop_NTPase"/>
</dbReference>
<dbReference type="EMBL" id="NWSH01002631">
    <property type="protein sequence ID" value="PCG67800.1"/>
    <property type="molecule type" value="Genomic_DNA"/>
</dbReference>
<protein>
    <recommendedName>
        <fullName evidence="7">ATP-dependent RNA helicase</fullName>
        <ecNumber evidence="7">3.6.4.13</ecNumber>
    </recommendedName>
</protein>
<dbReference type="GO" id="GO:0003724">
    <property type="term" value="F:RNA helicase activity"/>
    <property type="evidence" value="ECO:0007669"/>
    <property type="project" value="UniProtKB-EC"/>
</dbReference>
<comment type="caution">
    <text evidence="10">The sequence shown here is derived from an EMBL/GenBank/DDBJ whole genome shotgun (WGS) entry which is preliminary data.</text>
</comment>
<dbReference type="InterPro" id="IPR001650">
    <property type="entry name" value="Helicase_C-like"/>
</dbReference>
<keyword evidence="5 7" id="KW-0694">RNA-binding</keyword>
<name>A0A2A4J8M1_HELVI</name>
<proteinExistence type="inferred from homology"/>
<evidence type="ECO:0000259" key="8">
    <source>
        <dbReference type="PROSITE" id="PS51192"/>
    </source>
</evidence>
<keyword evidence="3 6" id="KW-0347">Helicase</keyword>
<evidence type="ECO:0000256" key="7">
    <source>
        <dbReference type="RuleBase" id="RU365068"/>
    </source>
</evidence>
<evidence type="ECO:0000313" key="10">
    <source>
        <dbReference type="EMBL" id="PCG67800.1"/>
    </source>
</evidence>
<comment type="catalytic activity">
    <reaction evidence="7">
        <text>ATP + H2O = ADP + phosphate + H(+)</text>
        <dbReference type="Rhea" id="RHEA:13065"/>
        <dbReference type="ChEBI" id="CHEBI:15377"/>
        <dbReference type="ChEBI" id="CHEBI:15378"/>
        <dbReference type="ChEBI" id="CHEBI:30616"/>
        <dbReference type="ChEBI" id="CHEBI:43474"/>
        <dbReference type="ChEBI" id="CHEBI:456216"/>
        <dbReference type="EC" id="3.6.4.13"/>
    </reaction>
</comment>
<dbReference type="EC" id="3.6.4.13" evidence="7"/>
<evidence type="ECO:0000256" key="3">
    <source>
        <dbReference type="ARBA" id="ARBA00022806"/>
    </source>
</evidence>
<dbReference type="STRING" id="7102.A0A2A4J8M1"/>
<feature type="domain" description="Helicase ATP-binding" evidence="8">
    <location>
        <begin position="299"/>
        <end position="474"/>
    </location>
</feature>
<dbReference type="SMART" id="SM00490">
    <property type="entry name" value="HELICc"/>
    <property type="match status" value="1"/>
</dbReference>
<gene>
    <name evidence="10" type="ORF">B5V51_5953</name>
</gene>
<dbReference type="PANTHER" id="PTHR24031">
    <property type="entry name" value="RNA HELICASE"/>
    <property type="match status" value="1"/>
</dbReference>
<dbReference type="Pfam" id="PF13959">
    <property type="entry name" value="CTE_SPB4"/>
    <property type="match status" value="1"/>
</dbReference>
<dbReference type="Gene3D" id="3.40.50.300">
    <property type="entry name" value="P-loop containing nucleotide triphosphate hydrolases"/>
    <property type="match status" value="3"/>
</dbReference>
<reference evidence="10" key="1">
    <citation type="submission" date="2017-09" db="EMBL/GenBank/DDBJ databases">
        <title>Contemporary evolution of a Lepidopteran species, Heliothis virescens, in response to modern agricultural practices.</title>
        <authorList>
            <person name="Fritz M.L."/>
            <person name="Deyonke A.M."/>
            <person name="Papanicolaou A."/>
            <person name="Micinski S."/>
            <person name="Westbrook J."/>
            <person name="Gould F."/>
        </authorList>
    </citation>
    <scope>NUCLEOTIDE SEQUENCE [LARGE SCALE GENOMIC DNA]</scope>
    <source>
        <strain evidence="10">HvINT-</strain>
        <tissue evidence="10">Whole body</tissue>
    </source>
</reference>
<dbReference type="InterPro" id="IPR011545">
    <property type="entry name" value="DEAD/DEAH_box_helicase_dom"/>
</dbReference>